<keyword evidence="6 10" id="KW-0067">ATP-binding</keyword>
<dbReference type="Proteomes" id="UP000431901">
    <property type="component" value="Unassembled WGS sequence"/>
</dbReference>
<evidence type="ECO:0000313" key="10">
    <source>
        <dbReference type="EMBL" id="MXQ67847.1"/>
    </source>
</evidence>
<dbReference type="PROSITE" id="PS50893">
    <property type="entry name" value="ABC_TRANSPORTER_2"/>
    <property type="match status" value="1"/>
</dbReference>
<dbReference type="PIRSF" id="PIRSF039085">
    <property type="entry name" value="ABC_ATPase_HisP"/>
    <property type="match status" value="1"/>
</dbReference>
<dbReference type="PANTHER" id="PTHR43166:SF9">
    <property type="entry name" value="GLUTAMATE_ASPARTATE IMPORT ATP-BINDING PROTEIN GLTL"/>
    <property type="match status" value="1"/>
</dbReference>
<keyword evidence="4" id="KW-1003">Cell membrane</keyword>
<dbReference type="InterPro" id="IPR017871">
    <property type="entry name" value="ABC_transporter-like_CS"/>
</dbReference>
<comment type="caution">
    <text evidence="10">The sequence shown here is derived from an EMBL/GenBank/DDBJ whole genome shotgun (WGS) entry which is preliminary data.</text>
</comment>
<evidence type="ECO:0000256" key="6">
    <source>
        <dbReference type="ARBA" id="ARBA00022840"/>
    </source>
</evidence>
<evidence type="ECO:0000256" key="3">
    <source>
        <dbReference type="ARBA" id="ARBA00022448"/>
    </source>
</evidence>
<dbReference type="GO" id="GO:0005886">
    <property type="term" value="C:plasma membrane"/>
    <property type="evidence" value="ECO:0007669"/>
    <property type="project" value="UniProtKB-SubCell"/>
</dbReference>
<keyword evidence="3" id="KW-0813">Transport</keyword>
<reference evidence="10 11" key="1">
    <citation type="submission" date="2019-12" db="EMBL/GenBank/DDBJ databases">
        <title>Nocardia macrotermitis sp. nov. and Nocardia aurantia sp. nov., isolated from the gut of the fungus growing-termite Macrotermes natalensis.</title>
        <authorList>
            <person name="Christine B."/>
            <person name="Rene B."/>
        </authorList>
    </citation>
    <scope>NUCLEOTIDE SEQUENCE [LARGE SCALE GENOMIC DNA]</scope>
    <source>
        <strain evidence="10 11">DSM 102126</strain>
    </source>
</reference>
<keyword evidence="5" id="KW-0547">Nucleotide-binding</keyword>
<gene>
    <name evidence="10" type="ORF">GQ466_27885</name>
</gene>
<accession>A0A6I4WCB6</accession>
<dbReference type="SMART" id="SM00382">
    <property type="entry name" value="AAA"/>
    <property type="match status" value="1"/>
</dbReference>
<dbReference type="Gene3D" id="3.40.50.300">
    <property type="entry name" value="P-loop containing nucleotide triphosphate hydrolases"/>
    <property type="match status" value="1"/>
</dbReference>
<name>A0A6I4WCB6_9ACTN</name>
<keyword evidence="7" id="KW-0029">Amino-acid transport</keyword>
<organism evidence="10 11">
    <name type="scientific">Actinomadura rayongensis</name>
    <dbReference type="NCBI Taxonomy" id="1429076"/>
    <lineage>
        <taxon>Bacteria</taxon>
        <taxon>Bacillati</taxon>
        <taxon>Actinomycetota</taxon>
        <taxon>Actinomycetes</taxon>
        <taxon>Streptosporangiales</taxon>
        <taxon>Thermomonosporaceae</taxon>
        <taxon>Actinomadura</taxon>
    </lineage>
</organism>
<evidence type="ECO:0000256" key="1">
    <source>
        <dbReference type="ARBA" id="ARBA00004202"/>
    </source>
</evidence>
<dbReference type="GO" id="GO:0005524">
    <property type="term" value="F:ATP binding"/>
    <property type="evidence" value="ECO:0007669"/>
    <property type="project" value="UniProtKB-KW"/>
</dbReference>
<evidence type="ECO:0000313" key="11">
    <source>
        <dbReference type="Proteomes" id="UP000431901"/>
    </source>
</evidence>
<dbReference type="PANTHER" id="PTHR43166">
    <property type="entry name" value="AMINO ACID IMPORT ATP-BINDING PROTEIN"/>
    <property type="match status" value="1"/>
</dbReference>
<dbReference type="EMBL" id="WUTW01000009">
    <property type="protein sequence ID" value="MXQ67847.1"/>
    <property type="molecule type" value="Genomic_DNA"/>
</dbReference>
<proteinExistence type="inferred from homology"/>
<dbReference type="AlphaFoldDB" id="A0A6I4WCB6"/>
<feature type="domain" description="ABC transporter" evidence="9">
    <location>
        <begin position="2"/>
        <end position="246"/>
    </location>
</feature>
<dbReference type="GO" id="GO:0016887">
    <property type="term" value="F:ATP hydrolysis activity"/>
    <property type="evidence" value="ECO:0007669"/>
    <property type="project" value="InterPro"/>
</dbReference>
<dbReference type="InterPro" id="IPR027417">
    <property type="entry name" value="P-loop_NTPase"/>
</dbReference>
<evidence type="ECO:0000256" key="8">
    <source>
        <dbReference type="ARBA" id="ARBA00023136"/>
    </source>
</evidence>
<dbReference type="InterPro" id="IPR030679">
    <property type="entry name" value="ABC_ATPase_HisP-typ"/>
</dbReference>
<dbReference type="InterPro" id="IPR050086">
    <property type="entry name" value="MetN_ABC_transporter-like"/>
</dbReference>
<sequence length="251" mass="27315">MLVARDVSKSYGRQTVLSHFDLTVDEGEVVCLIGPSGSGKSTFLRCVNHLEPIDSGEVSVAGHLVGYRRTGARLRELSPREIAAQRSDIGMVFQGFNLFPHLRVLDNLTLAPRKVRGVDAATAETRARAALERVGLAGKAAAYPRRLSGGEQQRVGIARALMMEPRLMLFDEPTSALDPERVGEVLDVLRDLAAGGMTMLVVTHEMEFARAVSHRVAFLDGGSVVECGPPGQIFDSPAEERTRSFLRRLGH</sequence>
<keyword evidence="8" id="KW-0472">Membrane</keyword>
<dbReference type="SUPFAM" id="SSF52540">
    <property type="entry name" value="P-loop containing nucleoside triphosphate hydrolases"/>
    <property type="match status" value="1"/>
</dbReference>
<comment type="subcellular location">
    <subcellularLocation>
        <location evidence="1">Cell membrane</location>
        <topology evidence="1">Peripheral membrane protein</topology>
    </subcellularLocation>
</comment>
<evidence type="ECO:0000256" key="7">
    <source>
        <dbReference type="ARBA" id="ARBA00022970"/>
    </source>
</evidence>
<dbReference type="Pfam" id="PF00005">
    <property type="entry name" value="ABC_tran"/>
    <property type="match status" value="1"/>
</dbReference>
<evidence type="ECO:0000259" key="9">
    <source>
        <dbReference type="PROSITE" id="PS50893"/>
    </source>
</evidence>
<dbReference type="InterPro" id="IPR003439">
    <property type="entry name" value="ABC_transporter-like_ATP-bd"/>
</dbReference>
<keyword evidence="11" id="KW-1185">Reference proteome</keyword>
<evidence type="ECO:0000256" key="5">
    <source>
        <dbReference type="ARBA" id="ARBA00022741"/>
    </source>
</evidence>
<evidence type="ECO:0000256" key="4">
    <source>
        <dbReference type="ARBA" id="ARBA00022475"/>
    </source>
</evidence>
<comment type="similarity">
    <text evidence="2">Belongs to the ABC transporter superfamily.</text>
</comment>
<protein>
    <submittedName>
        <fullName evidence="10">ATP-binding cassette domain-containing protein</fullName>
    </submittedName>
</protein>
<dbReference type="PROSITE" id="PS00211">
    <property type="entry name" value="ABC_TRANSPORTER_1"/>
    <property type="match status" value="1"/>
</dbReference>
<dbReference type="OrthoDB" id="7838608at2"/>
<evidence type="ECO:0000256" key="2">
    <source>
        <dbReference type="ARBA" id="ARBA00005417"/>
    </source>
</evidence>
<dbReference type="InterPro" id="IPR003593">
    <property type="entry name" value="AAA+_ATPase"/>
</dbReference>
<dbReference type="GO" id="GO:0015424">
    <property type="term" value="F:ABC-type amino acid transporter activity"/>
    <property type="evidence" value="ECO:0007669"/>
    <property type="project" value="InterPro"/>
</dbReference>